<dbReference type="Ensembl" id="ENSMMMT00000013954.1">
    <property type="protein sequence ID" value="ENSMMMP00000012218.1"/>
    <property type="gene ID" value="ENSMMMG00000010908.1"/>
</dbReference>
<name>A0A8C5ZCB0_MARMA</name>
<dbReference type="AlphaFoldDB" id="A0A8C5ZCB0"/>
<dbReference type="InterPro" id="IPR055406">
    <property type="entry name" value="HEAT_Maestro"/>
</dbReference>
<reference evidence="5" key="2">
    <citation type="submission" date="2025-09" db="UniProtKB">
        <authorList>
            <consortium name="Ensembl"/>
        </authorList>
    </citation>
    <scope>IDENTIFICATION</scope>
</reference>
<protein>
    <submittedName>
        <fullName evidence="5">Maestro heat-like repeat-containing protein family member 7</fullName>
    </submittedName>
</protein>
<dbReference type="Proteomes" id="UP000694407">
    <property type="component" value="Unplaced"/>
</dbReference>
<dbReference type="PANTHER" id="PTHR23120:SF42">
    <property type="entry name" value="MAESTRO HEAT-LIKE REPEAT FAMILY MEMBER 3"/>
    <property type="match status" value="1"/>
</dbReference>
<evidence type="ECO:0000313" key="6">
    <source>
        <dbReference type="Proteomes" id="UP000694407"/>
    </source>
</evidence>
<organism evidence="5 6">
    <name type="scientific">Marmota marmota marmota</name>
    <name type="common">Alpine marmot</name>
    <dbReference type="NCBI Taxonomy" id="9994"/>
    <lineage>
        <taxon>Eukaryota</taxon>
        <taxon>Metazoa</taxon>
        <taxon>Chordata</taxon>
        <taxon>Craniata</taxon>
        <taxon>Vertebrata</taxon>
        <taxon>Euteleostomi</taxon>
        <taxon>Mammalia</taxon>
        <taxon>Eutheria</taxon>
        <taxon>Euarchontoglires</taxon>
        <taxon>Glires</taxon>
        <taxon>Rodentia</taxon>
        <taxon>Sciuromorpha</taxon>
        <taxon>Sciuridae</taxon>
        <taxon>Xerinae</taxon>
        <taxon>Marmotini</taxon>
        <taxon>Marmota</taxon>
    </lineage>
</organism>
<dbReference type="GO" id="GO:0005737">
    <property type="term" value="C:cytoplasm"/>
    <property type="evidence" value="ECO:0007669"/>
    <property type="project" value="TreeGrafter"/>
</dbReference>
<dbReference type="Pfam" id="PF23227">
    <property type="entry name" value="HEAT_MROH2B_C"/>
    <property type="match status" value="2"/>
</dbReference>
<keyword evidence="1" id="KW-0677">Repeat</keyword>
<feature type="domain" description="Maestro/Maestro-like HEAT-repeats" evidence="4">
    <location>
        <begin position="761"/>
        <end position="873"/>
    </location>
</feature>
<keyword evidence="6" id="KW-1185">Reference proteome</keyword>
<feature type="chain" id="PRO_5034546897" evidence="2">
    <location>
        <begin position="24"/>
        <end position="910"/>
    </location>
</feature>
<proteinExistence type="predicted"/>
<feature type="signal peptide" evidence="2">
    <location>
        <begin position="1"/>
        <end position="23"/>
    </location>
</feature>
<dbReference type="SUPFAM" id="SSF48371">
    <property type="entry name" value="ARM repeat"/>
    <property type="match status" value="1"/>
</dbReference>
<sequence length="910" mass="103481">MYQSSVILEWLCLALGLWLQTLSQEALCLLGHEEGPQRESRSVANIALGPSTAVTFVLLTPLGSGLGVRAEHGPRAAGDWLIGGNSNINNYFPKNILARKIESLILEEPIETLDNFVRQKAMLCTVALRFLPGCHSHMTVQALDDMMQALVMDNMKPDMLILQNFLEIILPWVTLSDKVHEQTRALGTISRLQRFICNFPEVLVSHMTLFSMSGKLMGILGLMCVNSNQEISMEASEALHYLFKILALQRGKPPDCSCGDPLSNKSQQQAMLTVFLQFFRKYLTPMERADVIMVALEAMISTNRQDILAASKVLKMILKYSIPEIGKVSEIIKYIYFHMYHITESTTQSTIRRILYLLVQSYTDEVILTLFKIMDESQKEIHHPWEILASFPKGYEMIMEYLLQRLIPLPSLGKAKVVMLPFSSLTQATRAIYELLQEPSRRMELHGFFSSLFVRLLFQVSLLVLEGSAEMIQGQQPVIECVDPVSSTVEALKTLMCSSGYEEHMEYVNIFGGWNLLVSPEKHYDGVTLLARALVIKNCWHNRPIFSFIIRILQDTNCPNHVTALVFLTELLQSPDVAAIVDDIATHILANWFKCEELTTVKLLLQVTEVFAKHKNLVRWSRGQGQVLRRLSILQPHVLRCCYSPCHCIVEETFLTLNHLLEDLTWQHSSFFLIQLAFTLGSFLEEEPENLRLMAFQVYGNLLSKIKKRDLVFPLKQQMLNSIVLLVLHLKDVNTDVAQVRGQSSEPVCGPQFHGGLLSPQICQLSLCHTATLLGWTKLKTVFTQRDVFTILRILLQLEASKAIWFLNQCVTLFKSPQVFIRQAAVWFAGQIIQTLNLEEMDEVEDANTALRHMQKDPDPVVSCLTTQTLYILEAQKKVLQAKTTTSCFCRRRPRRRSFEPVSLTTFLKL</sequence>
<dbReference type="Pfam" id="PF21047">
    <property type="entry name" value="HEAT_Maestro"/>
    <property type="match status" value="1"/>
</dbReference>
<evidence type="ECO:0000259" key="3">
    <source>
        <dbReference type="Pfam" id="PF21047"/>
    </source>
</evidence>
<evidence type="ECO:0000313" key="5">
    <source>
        <dbReference type="Ensembl" id="ENSMMMP00000012218.1"/>
    </source>
</evidence>
<dbReference type="InterPro" id="IPR045206">
    <property type="entry name" value="Maestro_heat-like_prot"/>
</dbReference>
<feature type="domain" description="Maestro-like HEAT-repeats" evidence="3">
    <location>
        <begin position="180"/>
        <end position="399"/>
    </location>
</feature>
<evidence type="ECO:0000259" key="4">
    <source>
        <dbReference type="Pfam" id="PF23227"/>
    </source>
</evidence>
<evidence type="ECO:0000256" key="1">
    <source>
        <dbReference type="ARBA" id="ARBA00022737"/>
    </source>
</evidence>
<evidence type="ECO:0000256" key="2">
    <source>
        <dbReference type="SAM" id="SignalP"/>
    </source>
</evidence>
<dbReference type="PANTHER" id="PTHR23120">
    <property type="entry name" value="MAESTRO-RELATED HEAT DOMAIN-CONTAINING"/>
    <property type="match status" value="1"/>
</dbReference>
<feature type="domain" description="Maestro/Maestro-like HEAT-repeats" evidence="4">
    <location>
        <begin position="625"/>
        <end position="739"/>
    </location>
</feature>
<accession>A0A8C5ZCB0</accession>
<keyword evidence="2" id="KW-0732">Signal</keyword>
<dbReference type="InterPro" id="IPR016024">
    <property type="entry name" value="ARM-type_fold"/>
</dbReference>
<reference evidence="5" key="1">
    <citation type="submission" date="2025-08" db="UniProtKB">
        <authorList>
            <consortium name="Ensembl"/>
        </authorList>
    </citation>
    <scope>IDENTIFICATION</scope>
</reference>
<dbReference type="InterPro" id="IPR048465">
    <property type="entry name" value="Maestro-like_HEAT"/>
</dbReference>
<dbReference type="GeneTree" id="ENSGT00940000163702"/>